<comment type="caution">
    <text evidence="7">The sequence shown here is derived from an EMBL/GenBank/DDBJ whole genome shotgun (WGS) entry which is preliminary data.</text>
</comment>
<evidence type="ECO:0000256" key="5">
    <source>
        <dbReference type="ARBA" id="ARBA00023136"/>
    </source>
</evidence>
<dbReference type="InterPro" id="IPR051598">
    <property type="entry name" value="TSUP/Inactive_protease-like"/>
</dbReference>
<feature type="transmembrane region" description="Helical" evidence="6">
    <location>
        <begin position="30"/>
        <end position="59"/>
    </location>
</feature>
<feature type="transmembrane region" description="Helical" evidence="6">
    <location>
        <begin position="71"/>
        <end position="90"/>
    </location>
</feature>
<feature type="transmembrane region" description="Helical" evidence="6">
    <location>
        <begin position="124"/>
        <end position="144"/>
    </location>
</feature>
<dbReference type="GO" id="GO:0005886">
    <property type="term" value="C:plasma membrane"/>
    <property type="evidence" value="ECO:0007669"/>
    <property type="project" value="UniProtKB-SubCell"/>
</dbReference>
<reference evidence="7 8" key="1">
    <citation type="submission" date="2017-11" db="EMBL/GenBank/DDBJ databases">
        <title>Genomic Encyclopedia of Archaeal and Bacterial Type Strains, Phase II (KMG-II): From Individual Species to Whole Genera.</title>
        <authorList>
            <person name="Goeker M."/>
        </authorList>
    </citation>
    <scope>NUCLEOTIDE SEQUENCE [LARGE SCALE GENOMIC DNA]</scope>
    <source>
        <strain evidence="7 8">DSM 27393</strain>
    </source>
</reference>
<dbReference type="PANTHER" id="PTHR43701">
    <property type="entry name" value="MEMBRANE TRANSPORTER PROTEIN MJ0441-RELATED"/>
    <property type="match status" value="1"/>
</dbReference>
<keyword evidence="3 6" id="KW-0812">Transmembrane</keyword>
<feature type="transmembrane region" description="Helical" evidence="6">
    <location>
        <begin position="96"/>
        <end position="117"/>
    </location>
</feature>
<evidence type="ECO:0000313" key="7">
    <source>
        <dbReference type="EMBL" id="PJJ71112.1"/>
    </source>
</evidence>
<gene>
    <name evidence="7" type="ORF">CLV46_0651</name>
</gene>
<feature type="transmembrane region" description="Helical" evidence="6">
    <location>
        <begin position="227"/>
        <end position="246"/>
    </location>
</feature>
<dbReference type="EMBL" id="PGFF01000001">
    <property type="protein sequence ID" value="PJJ71112.1"/>
    <property type="molecule type" value="Genomic_DNA"/>
</dbReference>
<dbReference type="InterPro" id="IPR002781">
    <property type="entry name" value="TM_pro_TauE-like"/>
</dbReference>
<keyword evidence="4 6" id="KW-1133">Transmembrane helix</keyword>
<organism evidence="7 8">
    <name type="scientific">Diaminobutyricimonas aerilata</name>
    <dbReference type="NCBI Taxonomy" id="1162967"/>
    <lineage>
        <taxon>Bacteria</taxon>
        <taxon>Bacillati</taxon>
        <taxon>Actinomycetota</taxon>
        <taxon>Actinomycetes</taxon>
        <taxon>Micrococcales</taxon>
        <taxon>Microbacteriaceae</taxon>
        <taxon>Diaminobutyricimonas</taxon>
    </lineage>
</organism>
<feature type="transmembrane region" description="Helical" evidence="6">
    <location>
        <begin position="156"/>
        <end position="184"/>
    </location>
</feature>
<evidence type="ECO:0000256" key="2">
    <source>
        <dbReference type="ARBA" id="ARBA00009142"/>
    </source>
</evidence>
<name>A0A2M9CGW8_9MICO</name>
<keyword evidence="8" id="KW-1185">Reference proteome</keyword>
<sequence length="277" mass="28124">MGSGTRQVYEWAAGTLERMRRRRSGSATPIVLLGIGAVAGVFAGTFGVGGGILMVPLLLAFAGMDQRRASATSLLAIVPTSLVGCVGYLFGEGVDVLAAALVTPGAIAGALLGTALLRRLPLRVLTWAFVAVLLLVALRTALLVPERGADVEYDALTIGGLVLLGLVMGVASGLFGIGGGAIAVPAFVAVFGMSDLLAKGTSLLVMLPTALSGSVRNVRAALVDWRAGSIVGVAATLASLPGVAIAHLLPPRVASILFALLLVASAAQLAVRELRRR</sequence>
<proteinExistence type="inferred from homology"/>
<evidence type="ECO:0000256" key="3">
    <source>
        <dbReference type="ARBA" id="ARBA00022692"/>
    </source>
</evidence>
<dbReference type="Pfam" id="PF01925">
    <property type="entry name" value="TauE"/>
    <property type="match status" value="2"/>
</dbReference>
<evidence type="ECO:0000256" key="4">
    <source>
        <dbReference type="ARBA" id="ARBA00022989"/>
    </source>
</evidence>
<evidence type="ECO:0000313" key="8">
    <source>
        <dbReference type="Proteomes" id="UP000228758"/>
    </source>
</evidence>
<protein>
    <recommendedName>
        <fullName evidence="6">Probable membrane transporter protein</fullName>
    </recommendedName>
</protein>
<keyword evidence="5 6" id="KW-0472">Membrane</keyword>
<accession>A0A2M9CGW8</accession>
<evidence type="ECO:0000256" key="1">
    <source>
        <dbReference type="ARBA" id="ARBA00004141"/>
    </source>
</evidence>
<comment type="subcellular location">
    <subcellularLocation>
        <location evidence="6">Cell membrane</location>
        <topology evidence="6">Multi-pass membrane protein</topology>
    </subcellularLocation>
    <subcellularLocation>
        <location evidence="1">Membrane</location>
        <topology evidence="1">Multi-pass membrane protein</topology>
    </subcellularLocation>
</comment>
<feature type="transmembrane region" description="Helical" evidence="6">
    <location>
        <begin position="253"/>
        <end position="271"/>
    </location>
</feature>
<dbReference type="PANTHER" id="PTHR43701:SF2">
    <property type="entry name" value="MEMBRANE TRANSPORTER PROTEIN YJNA-RELATED"/>
    <property type="match status" value="1"/>
</dbReference>
<comment type="similarity">
    <text evidence="2 6">Belongs to the 4-toluene sulfonate uptake permease (TSUP) (TC 2.A.102) family.</text>
</comment>
<dbReference type="Proteomes" id="UP000228758">
    <property type="component" value="Unassembled WGS sequence"/>
</dbReference>
<keyword evidence="6" id="KW-1003">Cell membrane</keyword>
<dbReference type="AlphaFoldDB" id="A0A2M9CGW8"/>
<evidence type="ECO:0000256" key="6">
    <source>
        <dbReference type="RuleBase" id="RU363041"/>
    </source>
</evidence>